<dbReference type="EnsemblMetazoa" id="CPIJ011367-RA">
    <property type="protein sequence ID" value="CPIJ011367-PA"/>
    <property type="gene ID" value="CPIJ011367"/>
</dbReference>
<dbReference type="InterPro" id="IPR032675">
    <property type="entry name" value="LRR_dom_sf"/>
</dbReference>
<dbReference type="InterPro" id="IPR001810">
    <property type="entry name" value="F-box_dom"/>
</dbReference>
<dbReference type="InParanoid" id="B0WW33"/>
<dbReference type="Proteomes" id="UP000002320">
    <property type="component" value="Unassembled WGS sequence"/>
</dbReference>
<dbReference type="PANTHER" id="PTHR13318">
    <property type="entry name" value="PARTNER OF PAIRED, ISOFORM B-RELATED"/>
    <property type="match status" value="1"/>
</dbReference>
<feature type="domain" description="F-box/LRR-repeat protein 15-like leucin rich repeat" evidence="3">
    <location>
        <begin position="280"/>
        <end position="401"/>
    </location>
</feature>
<dbReference type="SMART" id="SM00367">
    <property type="entry name" value="LRR_CC"/>
    <property type="match status" value="12"/>
</dbReference>
<dbReference type="InterPro" id="IPR006553">
    <property type="entry name" value="Leu-rich_rpt_Cys-con_subtyp"/>
</dbReference>
<dbReference type="GO" id="GO:0031146">
    <property type="term" value="P:SCF-dependent proteasomal ubiquitin-dependent protein catabolic process"/>
    <property type="evidence" value="ECO:0007669"/>
    <property type="project" value="TreeGrafter"/>
</dbReference>
<reference evidence="5" key="2">
    <citation type="submission" date="2020-05" db="UniProtKB">
        <authorList>
            <consortium name="EnsemblMetazoa"/>
        </authorList>
    </citation>
    <scope>IDENTIFICATION</scope>
    <source>
        <strain evidence="5">JHB</strain>
    </source>
</reference>
<organism>
    <name type="scientific">Culex quinquefasciatus</name>
    <name type="common">Southern house mosquito</name>
    <name type="synonym">Culex pungens</name>
    <dbReference type="NCBI Taxonomy" id="7176"/>
    <lineage>
        <taxon>Eukaryota</taxon>
        <taxon>Metazoa</taxon>
        <taxon>Ecdysozoa</taxon>
        <taxon>Arthropoda</taxon>
        <taxon>Hexapoda</taxon>
        <taxon>Insecta</taxon>
        <taxon>Pterygota</taxon>
        <taxon>Neoptera</taxon>
        <taxon>Endopterygota</taxon>
        <taxon>Diptera</taxon>
        <taxon>Nematocera</taxon>
        <taxon>Culicoidea</taxon>
        <taxon>Culicidae</taxon>
        <taxon>Culicinae</taxon>
        <taxon>Culicini</taxon>
        <taxon>Culex</taxon>
        <taxon>Culex</taxon>
    </lineage>
</organism>
<gene>
    <name evidence="5" type="primary">6044034</name>
    <name evidence="4" type="ORF">CpipJ_CPIJ011367</name>
</gene>
<dbReference type="InterPro" id="IPR057207">
    <property type="entry name" value="FBXL15_LRR"/>
</dbReference>
<dbReference type="InterPro" id="IPR036047">
    <property type="entry name" value="F-box-like_dom_sf"/>
</dbReference>
<dbReference type="Gene3D" id="1.20.1280.50">
    <property type="match status" value="1"/>
</dbReference>
<accession>B0WW33</accession>
<dbReference type="CDD" id="cd22104">
    <property type="entry name" value="F-box_FBXO33"/>
    <property type="match status" value="1"/>
</dbReference>
<dbReference type="GO" id="GO:0019005">
    <property type="term" value="C:SCF ubiquitin ligase complex"/>
    <property type="evidence" value="ECO:0007669"/>
    <property type="project" value="TreeGrafter"/>
</dbReference>
<dbReference type="Pfam" id="PF12937">
    <property type="entry name" value="F-box-like"/>
    <property type="match status" value="1"/>
</dbReference>
<name>B0WW33_CULQU</name>
<dbReference type="InterPro" id="IPR001611">
    <property type="entry name" value="Leu-rich_rpt"/>
</dbReference>
<dbReference type="OMA" id="IRKCCFV"/>
<reference evidence="4" key="1">
    <citation type="submission" date="2007-03" db="EMBL/GenBank/DDBJ databases">
        <title>Annotation of Culex pipiens quinquefasciatus.</title>
        <authorList>
            <consortium name="The Broad Institute Genome Sequencing Platform"/>
            <person name="Atkinson P.W."/>
            <person name="Hemingway J."/>
            <person name="Christensen B.M."/>
            <person name="Higgs S."/>
            <person name="Kodira C."/>
            <person name="Hannick L."/>
            <person name="Megy K."/>
            <person name="O'Leary S."/>
            <person name="Pearson M."/>
            <person name="Haas B.J."/>
            <person name="Mauceli E."/>
            <person name="Wortman J.R."/>
            <person name="Lee N.H."/>
            <person name="Guigo R."/>
            <person name="Stanke M."/>
            <person name="Alvarado L."/>
            <person name="Amedeo P."/>
            <person name="Antoine C.H."/>
            <person name="Arensburger P."/>
            <person name="Bidwell S.L."/>
            <person name="Crawford M."/>
            <person name="Camaro F."/>
            <person name="Devon K."/>
            <person name="Engels R."/>
            <person name="Hammond M."/>
            <person name="Howarth C."/>
            <person name="Koehrsen M."/>
            <person name="Lawson D."/>
            <person name="Montgomery P."/>
            <person name="Nene V."/>
            <person name="Nusbaum C."/>
            <person name="Puiu D."/>
            <person name="Romero-Severson J."/>
            <person name="Severson D.W."/>
            <person name="Shumway M."/>
            <person name="Sisk P."/>
            <person name="Stolte C."/>
            <person name="Zeng Q."/>
            <person name="Eisenstadt E."/>
            <person name="Fraser-Liggett C."/>
            <person name="Strausberg R."/>
            <person name="Galagan J."/>
            <person name="Birren B."/>
            <person name="Collins F.H."/>
        </authorList>
    </citation>
    <scope>NUCLEOTIDE SEQUENCE [LARGE SCALE GENOMIC DNA]</scope>
    <source>
        <strain evidence="4">JHB</strain>
    </source>
</reference>
<dbReference type="HOGENOM" id="CLU_026044_0_0_1"/>
<sequence length="641" mass="74015">MEMMMESYFNLHYYGYGMGELGFDSDDEDMEEEEEKIVEPVKEEVENREFPFDDDVFQYIAKAPRVRVGWDNLPMEVVLIHVFTFIRPSDRNSAALTCRRWFEALRHPQFLNATCFHFERIEVCDSKSPIQIFLDSFRHFTNIKLTRVQFSGQTAFWDFFGVYIREITFDNCALTKPKLCNIVGCLPNLERLNLIDCDELFKSWHPVDFQDMILCKRLTHLGLRKCSAFNEEHLNYLIAMAPRISSLEISKCLKELDPNQRVQILSHILRILKIYKHQMKSVNFSYTMYDDLFLKQFAEIESMSLSTISLSFFARAPIKDPGIIDVLRKHTNLIHLDLTSFLNLTDFALIEIADSMPLLKTLKLNGCWLLTDFGIGEIRRLRKLTILDLSDCDRITDEGFMKAIIDKGRTNMRELHLSMLPGISEGMILKICLTLVNLTVVDFCGSNCVNDTSIQYMFSYLRMLRVLRLNGCVKISDAGLTGIDLERPAIEIWNEQQTFSLDMLQGLQELQISGCFKVTDLALTTCFKLVELREINLSHCVNITDEGIEAMVLNCPSLEVMDLSDCHLLNDRAIELISKHLIRLKGLKLLRLPLLTAESIYAILTNCKLLKNINLRGCHKLPRDTTTLLGKLKSLRNLPKY</sequence>
<evidence type="ECO:0000259" key="2">
    <source>
        <dbReference type="Pfam" id="PF12937"/>
    </source>
</evidence>
<dbReference type="EMBL" id="DS232137">
    <property type="protein sequence ID" value="EDS35865.1"/>
    <property type="molecule type" value="Genomic_DNA"/>
</dbReference>
<dbReference type="AlphaFoldDB" id="B0WW33"/>
<dbReference type="SUPFAM" id="SSF81383">
    <property type="entry name" value="F-box domain"/>
    <property type="match status" value="1"/>
</dbReference>
<dbReference type="OrthoDB" id="27842at2759"/>
<evidence type="ECO:0000259" key="3">
    <source>
        <dbReference type="Pfam" id="PF25372"/>
    </source>
</evidence>
<dbReference type="VEuPathDB" id="VectorBase:CPIJ011367"/>
<dbReference type="VEuPathDB" id="VectorBase:CQUJHB000949"/>
<dbReference type="eggNOG" id="KOG1947">
    <property type="taxonomic scope" value="Eukaryota"/>
</dbReference>
<dbReference type="Pfam" id="PF25372">
    <property type="entry name" value="DUF7885"/>
    <property type="match status" value="1"/>
</dbReference>
<dbReference type="STRING" id="7176.B0WW33"/>
<dbReference type="KEGG" id="cqu:CpipJ_CPIJ011367"/>
<dbReference type="Gene3D" id="3.80.10.10">
    <property type="entry name" value="Ribonuclease Inhibitor"/>
    <property type="match status" value="3"/>
</dbReference>
<evidence type="ECO:0000256" key="1">
    <source>
        <dbReference type="ARBA" id="ARBA00022786"/>
    </source>
</evidence>
<keyword evidence="6" id="KW-1185">Reference proteome</keyword>
<dbReference type="SUPFAM" id="SSF52047">
    <property type="entry name" value="RNI-like"/>
    <property type="match status" value="1"/>
</dbReference>
<dbReference type="Pfam" id="PF13516">
    <property type="entry name" value="LRR_6"/>
    <property type="match status" value="2"/>
</dbReference>
<proteinExistence type="predicted"/>
<keyword evidence="1" id="KW-0833">Ubl conjugation pathway</keyword>
<evidence type="ECO:0000313" key="4">
    <source>
        <dbReference type="EMBL" id="EDS35865.1"/>
    </source>
</evidence>
<protein>
    <submittedName>
        <fullName evidence="4">F-box/lrr protein</fullName>
    </submittedName>
</protein>
<evidence type="ECO:0000313" key="6">
    <source>
        <dbReference type="Proteomes" id="UP000002320"/>
    </source>
</evidence>
<feature type="domain" description="F-box" evidence="2">
    <location>
        <begin position="70"/>
        <end position="109"/>
    </location>
</feature>
<dbReference type="PANTHER" id="PTHR13318:SF95">
    <property type="entry name" value="F-BOX PROTEIN YLR352W"/>
    <property type="match status" value="1"/>
</dbReference>
<evidence type="ECO:0000313" key="5">
    <source>
        <dbReference type="EnsemblMetazoa" id="CPIJ011367-PA"/>
    </source>
</evidence>